<name>A0AAD8KSL6_TARER</name>
<organism evidence="7 8">
    <name type="scientific">Tagetes erecta</name>
    <name type="common">African marigold</name>
    <dbReference type="NCBI Taxonomy" id="13708"/>
    <lineage>
        <taxon>Eukaryota</taxon>
        <taxon>Viridiplantae</taxon>
        <taxon>Streptophyta</taxon>
        <taxon>Embryophyta</taxon>
        <taxon>Tracheophyta</taxon>
        <taxon>Spermatophyta</taxon>
        <taxon>Magnoliopsida</taxon>
        <taxon>eudicotyledons</taxon>
        <taxon>Gunneridae</taxon>
        <taxon>Pentapetalae</taxon>
        <taxon>asterids</taxon>
        <taxon>campanulids</taxon>
        <taxon>Asterales</taxon>
        <taxon>Asteraceae</taxon>
        <taxon>Asteroideae</taxon>
        <taxon>Heliantheae alliance</taxon>
        <taxon>Tageteae</taxon>
        <taxon>Tagetes</taxon>
    </lineage>
</organism>
<evidence type="ECO:0000256" key="1">
    <source>
        <dbReference type="ARBA" id="ARBA00023015"/>
    </source>
</evidence>
<gene>
    <name evidence="7" type="ORF">QVD17_17629</name>
</gene>
<keyword evidence="2" id="KW-0238">DNA-binding</keyword>
<keyword evidence="3" id="KW-0804">Transcription</keyword>
<evidence type="ECO:0000256" key="5">
    <source>
        <dbReference type="SAM" id="MobiDB-lite"/>
    </source>
</evidence>
<dbReference type="PROSITE" id="PS51005">
    <property type="entry name" value="NAC"/>
    <property type="match status" value="1"/>
</dbReference>
<evidence type="ECO:0000313" key="7">
    <source>
        <dbReference type="EMBL" id="KAK1428789.1"/>
    </source>
</evidence>
<dbReference type="EMBL" id="JAUHHV010000004">
    <property type="protein sequence ID" value="KAK1428789.1"/>
    <property type="molecule type" value="Genomic_DNA"/>
</dbReference>
<sequence>MAGEEMVIPGFRFYPTEEELITFYLKHKIHGTSEVLQDIDRVIPQLHVYDFYPWDLPQYAGERCQGDPEQWFFFIARQEKEARGGRPSRLTSSGYWKATGSPSIVYSLGNRAIGVKRTMVFYNGRAPTGTKTKWKMNEYKAFQEESSSNTNRKPELMEELSLCRVYVKSNGLRAFDRRPSGVNEQVQQPPPFHNTQHHAHATTSTNPTRPLMIERTTSLSDHSHYSSDEQTSVNDHPQPIGSDDHQPFLDWEELYKWF</sequence>
<keyword evidence="1" id="KW-0805">Transcription regulation</keyword>
<dbReference type="Pfam" id="PF02365">
    <property type="entry name" value="NAM"/>
    <property type="match status" value="1"/>
</dbReference>
<proteinExistence type="predicted"/>
<dbReference type="PANTHER" id="PTHR31744:SF220">
    <property type="entry name" value="LOW QUALITY PROTEIN: NAC DOMAIN-CONTAINING PROTEIN 90-LIKE"/>
    <property type="match status" value="1"/>
</dbReference>
<dbReference type="PANTHER" id="PTHR31744">
    <property type="entry name" value="PROTEIN CUP-SHAPED COTYLEDON 2-RELATED"/>
    <property type="match status" value="1"/>
</dbReference>
<dbReference type="GO" id="GO:0006355">
    <property type="term" value="P:regulation of DNA-templated transcription"/>
    <property type="evidence" value="ECO:0007669"/>
    <property type="project" value="InterPro"/>
</dbReference>
<accession>A0AAD8KSL6</accession>
<evidence type="ECO:0000256" key="3">
    <source>
        <dbReference type="ARBA" id="ARBA00023163"/>
    </source>
</evidence>
<reference evidence="7" key="1">
    <citation type="journal article" date="2023" name="bioRxiv">
        <title>Improved chromosome-level genome assembly for marigold (Tagetes erecta).</title>
        <authorList>
            <person name="Jiang F."/>
            <person name="Yuan L."/>
            <person name="Wang S."/>
            <person name="Wang H."/>
            <person name="Xu D."/>
            <person name="Wang A."/>
            <person name="Fan W."/>
        </authorList>
    </citation>
    <scope>NUCLEOTIDE SEQUENCE</scope>
    <source>
        <strain evidence="7">WSJ</strain>
        <tissue evidence="7">Leaf</tissue>
    </source>
</reference>
<evidence type="ECO:0000259" key="6">
    <source>
        <dbReference type="PROSITE" id="PS51005"/>
    </source>
</evidence>
<dbReference type="GO" id="GO:0003677">
    <property type="term" value="F:DNA binding"/>
    <property type="evidence" value="ECO:0007669"/>
    <property type="project" value="UniProtKB-KW"/>
</dbReference>
<dbReference type="InterPro" id="IPR003441">
    <property type="entry name" value="NAC-dom"/>
</dbReference>
<keyword evidence="4" id="KW-0539">Nucleus</keyword>
<evidence type="ECO:0000256" key="4">
    <source>
        <dbReference type="ARBA" id="ARBA00023242"/>
    </source>
</evidence>
<protein>
    <recommendedName>
        <fullName evidence="6">NAC domain-containing protein</fullName>
    </recommendedName>
</protein>
<comment type="caution">
    <text evidence="7">The sequence shown here is derived from an EMBL/GenBank/DDBJ whole genome shotgun (WGS) entry which is preliminary data.</text>
</comment>
<evidence type="ECO:0000256" key="2">
    <source>
        <dbReference type="ARBA" id="ARBA00023125"/>
    </source>
</evidence>
<dbReference type="InterPro" id="IPR036093">
    <property type="entry name" value="NAC_dom_sf"/>
</dbReference>
<keyword evidence="8" id="KW-1185">Reference proteome</keyword>
<dbReference type="Proteomes" id="UP001229421">
    <property type="component" value="Unassembled WGS sequence"/>
</dbReference>
<dbReference type="AlphaFoldDB" id="A0AAD8KSL6"/>
<feature type="domain" description="NAC" evidence="6">
    <location>
        <begin position="7"/>
        <end position="168"/>
    </location>
</feature>
<dbReference type="SUPFAM" id="SSF101941">
    <property type="entry name" value="NAC domain"/>
    <property type="match status" value="1"/>
</dbReference>
<feature type="region of interest" description="Disordered" evidence="5">
    <location>
        <begin position="176"/>
        <end position="245"/>
    </location>
</feature>
<evidence type="ECO:0000313" key="8">
    <source>
        <dbReference type="Proteomes" id="UP001229421"/>
    </source>
</evidence>
<dbReference type="Gene3D" id="2.170.150.80">
    <property type="entry name" value="NAC domain"/>
    <property type="match status" value="1"/>
</dbReference>